<dbReference type="EMBL" id="LCHQ01000004">
    <property type="protein sequence ID" value="KKT39323.1"/>
    <property type="molecule type" value="Genomic_DNA"/>
</dbReference>
<proteinExistence type="predicted"/>
<reference evidence="1 2" key="1">
    <citation type="journal article" date="2015" name="Nature">
        <title>rRNA introns, odd ribosomes, and small enigmatic genomes across a large radiation of phyla.</title>
        <authorList>
            <person name="Brown C.T."/>
            <person name="Hug L.A."/>
            <person name="Thomas B.C."/>
            <person name="Sharon I."/>
            <person name="Castelle C.J."/>
            <person name="Singh A."/>
            <person name="Wilkins M.J."/>
            <person name="Williams K.H."/>
            <person name="Banfield J.F."/>
        </authorList>
    </citation>
    <scope>NUCLEOTIDE SEQUENCE [LARGE SCALE GENOMIC DNA]</scope>
</reference>
<dbReference type="AlphaFoldDB" id="A0A0G1GYR1"/>
<protein>
    <submittedName>
        <fullName evidence="1">Uncharacterized protein</fullName>
    </submittedName>
</protein>
<evidence type="ECO:0000313" key="2">
    <source>
        <dbReference type="Proteomes" id="UP000034097"/>
    </source>
</evidence>
<sequence length="155" mass="17502">MEIGAFEYEQGGETDKVPEWFGKYTDKLRQEKTDLLAEVDRLSEMNLENLTQHIGGNVNELPYEFLQTIFIDGSDDPRVADILREKRGEYLKSHPEKQVAKGASEGIIAHDGRFIPKALWDTATDSEKRGVMVGSTCFHYNSETPGMGSSPEDRF</sequence>
<accession>A0A0G1GYR1</accession>
<gene>
    <name evidence="1" type="ORF">UW26_C0004G0010</name>
</gene>
<name>A0A0G1GYR1_9BACT</name>
<comment type="caution">
    <text evidence="1">The sequence shown here is derived from an EMBL/GenBank/DDBJ whole genome shotgun (WGS) entry which is preliminary data.</text>
</comment>
<dbReference type="Proteomes" id="UP000034097">
    <property type="component" value="Unassembled WGS sequence"/>
</dbReference>
<evidence type="ECO:0000313" key="1">
    <source>
        <dbReference type="EMBL" id="KKT39323.1"/>
    </source>
</evidence>
<organism evidence="1 2">
    <name type="scientific">Candidatus Collierbacteria bacterium GW2011_GWF1_44_12</name>
    <dbReference type="NCBI Taxonomy" id="1618402"/>
    <lineage>
        <taxon>Bacteria</taxon>
        <taxon>Candidatus Collieribacteriota</taxon>
    </lineage>
</organism>